<dbReference type="eggNOG" id="KOG0948">
    <property type="taxonomic scope" value="Eukaryota"/>
</dbReference>
<dbReference type="PANTHER" id="PTHR12131">
    <property type="entry name" value="ATP-DEPENDENT RNA AND DNA HELICASE"/>
    <property type="match status" value="1"/>
</dbReference>
<evidence type="ECO:0000256" key="7">
    <source>
        <dbReference type="ARBA" id="ARBA00023242"/>
    </source>
</evidence>
<feature type="domain" description="Helicase ATP-binding" evidence="8">
    <location>
        <begin position="13"/>
        <end position="166"/>
    </location>
</feature>
<evidence type="ECO:0000313" key="10">
    <source>
        <dbReference type="EMBL" id="EKX48301.1"/>
    </source>
</evidence>
<dbReference type="Pfam" id="PF00271">
    <property type="entry name" value="Helicase_C"/>
    <property type="match status" value="1"/>
</dbReference>
<dbReference type="GO" id="GO:0009507">
    <property type="term" value="C:chloroplast"/>
    <property type="evidence" value="ECO:0007669"/>
    <property type="project" value="UniProtKB-SubCell"/>
</dbReference>
<dbReference type="SMART" id="SM00487">
    <property type="entry name" value="DEXDc"/>
    <property type="match status" value="1"/>
</dbReference>
<keyword evidence="4" id="KW-0378">Hydrolase</keyword>
<dbReference type="PaxDb" id="55529-EKX48301"/>
<reference evidence="12" key="2">
    <citation type="submission" date="2012-11" db="EMBL/GenBank/DDBJ databases">
        <authorList>
            <person name="Kuo A."/>
            <person name="Curtis B.A."/>
            <person name="Tanifuji G."/>
            <person name="Burki F."/>
            <person name="Gruber A."/>
            <person name="Irimia M."/>
            <person name="Maruyama S."/>
            <person name="Arias M.C."/>
            <person name="Ball S.G."/>
            <person name="Gile G.H."/>
            <person name="Hirakawa Y."/>
            <person name="Hopkins J.F."/>
            <person name="Rensing S.A."/>
            <person name="Schmutz J."/>
            <person name="Symeonidi A."/>
            <person name="Elias M."/>
            <person name="Eveleigh R.J."/>
            <person name="Herman E.K."/>
            <person name="Klute M.J."/>
            <person name="Nakayama T."/>
            <person name="Obornik M."/>
            <person name="Reyes-Prieto A."/>
            <person name="Armbrust E.V."/>
            <person name="Aves S.J."/>
            <person name="Beiko R.G."/>
            <person name="Coutinho P."/>
            <person name="Dacks J.B."/>
            <person name="Durnford D.G."/>
            <person name="Fast N.M."/>
            <person name="Green B.R."/>
            <person name="Grisdale C."/>
            <person name="Hempe F."/>
            <person name="Henrissat B."/>
            <person name="Hoppner M.P."/>
            <person name="Ishida K.-I."/>
            <person name="Kim E."/>
            <person name="Koreny L."/>
            <person name="Kroth P.G."/>
            <person name="Liu Y."/>
            <person name="Malik S.-B."/>
            <person name="Maier U.G."/>
            <person name="McRose D."/>
            <person name="Mock T."/>
            <person name="Neilson J.A."/>
            <person name="Onodera N.T."/>
            <person name="Poole A.M."/>
            <person name="Pritham E.J."/>
            <person name="Richards T.A."/>
            <person name="Rocap G."/>
            <person name="Roy S.W."/>
            <person name="Sarai C."/>
            <person name="Schaack S."/>
            <person name="Shirato S."/>
            <person name="Slamovits C.H."/>
            <person name="Spencer D.F."/>
            <person name="Suzuki S."/>
            <person name="Worden A.Z."/>
            <person name="Zauner S."/>
            <person name="Barry K."/>
            <person name="Bell C."/>
            <person name="Bharti A.K."/>
            <person name="Crow J.A."/>
            <person name="Grimwood J."/>
            <person name="Kramer R."/>
            <person name="Lindquist E."/>
            <person name="Lucas S."/>
            <person name="Salamov A."/>
            <person name="McFadden G.I."/>
            <person name="Lane C.E."/>
            <person name="Keeling P.J."/>
            <person name="Gray M.W."/>
            <person name="Grigoriev I.V."/>
            <person name="Archibald J.M."/>
        </authorList>
    </citation>
    <scope>NUCLEOTIDE SEQUENCE</scope>
    <source>
        <strain evidence="12">CCMP2712</strain>
    </source>
</reference>
<dbReference type="InterPro" id="IPR050699">
    <property type="entry name" value="RNA-DNA_Helicase"/>
</dbReference>
<keyword evidence="6" id="KW-0067">ATP-binding</keyword>
<dbReference type="InterPro" id="IPR027417">
    <property type="entry name" value="P-loop_NTPase"/>
</dbReference>
<dbReference type="PANTHER" id="PTHR12131:SF7">
    <property type="entry name" value="EXOSOME RNA HELICASE MTR4"/>
    <property type="match status" value="1"/>
</dbReference>
<evidence type="ECO:0000256" key="5">
    <source>
        <dbReference type="ARBA" id="ARBA00022806"/>
    </source>
</evidence>
<evidence type="ECO:0000256" key="2">
    <source>
        <dbReference type="ARBA" id="ARBA00004229"/>
    </source>
</evidence>
<keyword evidence="3" id="KW-0547">Nucleotide-binding</keyword>
<dbReference type="FunFam" id="3.40.50.300:FF:000083">
    <property type="entry name" value="ATP-dependent RNA helicase DOB1"/>
    <property type="match status" value="1"/>
</dbReference>
<evidence type="ECO:0000313" key="12">
    <source>
        <dbReference type="Proteomes" id="UP000011087"/>
    </source>
</evidence>
<dbReference type="AlphaFoldDB" id="L1JIJ9"/>
<evidence type="ECO:0000256" key="4">
    <source>
        <dbReference type="ARBA" id="ARBA00022801"/>
    </source>
</evidence>
<dbReference type="STRING" id="905079.L1JIJ9"/>
<dbReference type="Proteomes" id="UP000011087">
    <property type="component" value="Unassembled WGS sequence"/>
</dbReference>
<feature type="domain" description="Helicase C-terminal" evidence="9">
    <location>
        <begin position="227"/>
        <end position="428"/>
    </location>
</feature>
<comment type="subcellular location">
    <subcellularLocation>
        <location evidence="1">Nucleus</location>
    </subcellularLocation>
    <subcellularLocation>
        <location evidence="2">Plastid</location>
        <location evidence="2">Chloroplast</location>
    </subcellularLocation>
</comment>
<gene>
    <name evidence="10" type="ORF">GUITHDRAFT_54608</name>
</gene>
<sequence>FPFELDPFQTAAIDCLHREESVLVAAHTSAGKTVVAQYAIALAIKHNQRVIYTTPIKALSNQKYRDLGMFFSQQDIGLMTGDVTVNSEANCIVMTTEILRSMLYHGSDELREVAWVIFDEVHYLRDKERGSIILLPIQIKLVFLSATIPNSLEFAQWVANLKGLPCNVVQTDFRPTPLQHFMFPAGGNGIFLILDEAGNFLEDNFIKMMTLQDSRAESKTKGKEQPDIIKLVSFVADRGMCPAIVFAFSRRECEALALQTSRCKSLRLVGESQVLSIKEVFEKALQGLAKEDQELPQIQNILPLLCCGIGVHHSGLLPILRELIEILFQEGLVKVLFATETFALGLNMPAKTCIFTNCRKFDGQDHRWISSGEYIQMAGRAGRRGIDDKGCVITMFDEHLEPETARDILCGQPSPLVSTFHLNYNMILNAMRSSGVDPEKIITKSFHQYQ</sequence>
<accession>L1JIJ9</accession>
<dbReference type="GO" id="GO:0004386">
    <property type="term" value="F:helicase activity"/>
    <property type="evidence" value="ECO:0007669"/>
    <property type="project" value="UniProtKB-KW"/>
</dbReference>
<dbReference type="GO" id="GO:0005634">
    <property type="term" value="C:nucleus"/>
    <property type="evidence" value="ECO:0007669"/>
    <property type="project" value="UniProtKB-SubCell"/>
</dbReference>
<dbReference type="KEGG" id="gtt:GUITHDRAFT_54608"/>
<dbReference type="FunFam" id="3.40.50.300:FF:000141">
    <property type="entry name" value="ATP-dependent RNA helicase DOB1"/>
    <property type="match status" value="1"/>
</dbReference>
<dbReference type="RefSeq" id="XP_005835281.1">
    <property type="nucleotide sequence ID" value="XM_005835224.1"/>
</dbReference>
<evidence type="ECO:0000259" key="8">
    <source>
        <dbReference type="PROSITE" id="PS51192"/>
    </source>
</evidence>
<evidence type="ECO:0000313" key="11">
    <source>
        <dbReference type="EnsemblProtists" id="EKX48301"/>
    </source>
</evidence>
<dbReference type="OMA" id="QYGNFIF"/>
<dbReference type="CDD" id="cd18795">
    <property type="entry name" value="SF2_C_Ski2"/>
    <property type="match status" value="1"/>
</dbReference>
<feature type="non-terminal residue" evidence="10">
    <location>
        <position position="450"/>
    </location>
</feature>
<dbReference type="Pfam" id="PF00270">
    <property type="entry name" value="DEAD"/>
    <property type="match status" value="1"/>
</dbReference>
<feature type="non-terminal residue" evidence="10">
    <location>
        <position position="1"/>
    </location>
</feature>
<dbReference type="InterPro" id="IPR001650">
    <property type="entry name" value="Helicase_C-like"/>
</dbReference>
<organism evidence="10">
    <name type="scientific">Guillardia theta (strain CCMP2712)</name>
    <name type="common">Cryptophyte</name>
    <dbReference type="NCBI Taxonomy" id="905079"/>
    <lineage>
        <taxon>Eukaryota</taxon>
        <taxon>Cryptophyceae</taxon>
        <taxon>Pyrenomonadales</taxon>
        <taxon>Geminigeraceae</taxon>
        <taxon>Guillardia</taxon>
    </lineage>
</organism>
<proteinExistence type="predicted"/>
<evidence type="ECO:0000256" key="1">
    <source>
        <dbReference type="ARBA" id="ARBA00004123"/>
    </source>
</evidence>
<dbReference type="OrthoDB" id="64767at2759"/>
<keyword evidence="7" id="KW-0539">Nucleus</keyword>
<dbReference type="InterPro" id="IPR011545">
    <property type="entry name" value="DEAD/DEAH_box_helicase_dom"/>
</dbReference>
<dbReference type="PROSITE" id="PS51192">
    <property type="entry name" value="HELICASE_ATP_BIND_1"/>
    <property type="match status" value="1"/>
</dbReference>
<dbReference type="GO" id="GO:0000460">
    <property type="term" value="P:maturation of 5.8S rRNA"/>
    <property type="evidence" value="ECO:0007669"/>
    <property type="project" value="TreeGrafter"/>
</dbReference>
<dbReference type="InterPro" id="IPR014001">
    <property type="entry name" value="Helicase_ATP-bd"/>
</dbReference>
<dbReference type="HOGENOM" id="CLU_002902_5_0_1"/>
<evidence type="ECO:0000256" key="6">
    <source>
        <dbReference type="ARBA" id="ARBA00022840"/>
    </source>
</evidence>
<dbReference type="GeneID" id="17304911"/>
<evidence type="ECO:0000259" key="9">
    <source>
        <dbReference type="PROSITE" id="PS51194"/>
    </source>
</evidence>
<reference evidence="10 12" key="1">
    <citation type="journal article" date="2012" name="Nature">
        <title>Algal genomes reveal evolutionary mosaicism and the fate of nucleomorphs.</title>
        <authorList>
            <consortium name="DOE Joint Genome Institute"/>
            <person name="Curtis B.A."/>
            <person name="Tanifuji G."/>
            <person name="Burki F."/>
            <person name="Gruber A."/>
            <person name="Irimia M."/>
            <person name="Maruyama S."/>
            <person name="Arias M.C."/>
            <person name="Ball S.G."/>
            <person name="Gile G.H."/>
            <person name="Hirakawa Y."/>
            <person name="Hopkins J.F."/>
            <person name="Kuo A."/>
            <person name="Rensing S.A."/>
            <person name="Schmutz J."/>
            <person name="Symeonidi A."/>
            <person name="Elias M."/>
            <person name="Eveleigh R.J."/>
            <person name="Herman E.K."/>
            <person name="Klute M.J."/>
            <person name="Nakayama T."/>
            <person name="Obornik M."/>
            <person name="Reyes-Prieto A."/>
            <person name="Armbrust E.V."/>
            <person name="Aves S.J."/>
            <person name="Beiko R.G."/>
            <person name="Coutinho P."/>
            <person name="Dacks J.B."/>
            <person name="Durnford D.G."/>
            <person name="Fast N.M."/>
            <person name="Green B.R."/>
            <person name="Grisdale C.J."/>
            <person name="Hempel F."/>
            <person name="Henrissat B."/>
            <person name="Hoppner M.P."/>
            <person name="Ishida K."/>
            <person name="Kim E."/>
            <person name="Koreny L."/>
            <person name="Kroth P.G."/>
            <person name="Liu Y."/>
            <person name="Malik S.B."/>
            <person name="Maier U.G."/>
            <person name="McRose D."/>
            <person name="Mock T."/>
            <person name="Neilson J.A."/>
            <person name="Onodera N.T."/>
            <person name="Poole A.M."/>
            <person name="Pritham E.J."/>
            <person name="Richards T.A."/>
            <person name="Rocap G."/>
            <person name="Roy S.W."/>
            <person name="Sarai C."/>
            <person name="Schaack S."/>
            <person name="Shirato S."/>
            <person name="Slamovits C.H."/>
            <person name="Spencer D.F."/>
            <person name="Suzuki S."/>
            <person name="Worden A.Z."/>
            <person name="Zauner S."/>
            <person name="Barry K."/>
            <person name="Bell C."/>
            <person name="Bharti A.K."/>
            <person name="Crow J.A."/>
            <person name="Grimwood J."/>
            <person name="Kramer R."/>
            <person name="Lindquist E."/>
            <person name="Lucas S."/>
            <person name="Salamov A."/>
            <person name="McFadden G.I."/>
            <person name="Lane C.E."/>
            <person name="Keeling P.J."/>
            <person name="Gray M.W."/>
            <person name="Grigoriev I.V."/>
            <person name="Archibald J.M."/>
        </authorList>
    </citation>
    <scope>NUCLEOTIDE SEQUENCE</scope>
    <source>
        <strain evidence="10 12">CCMP2712</strain>
    </source>
</reference>
<dbReference type="Gene3D" id="3.40.50.300">
    <property type="entry name" value="P-loop containing nucleotide triphosphate hydrolases"/>
    <property type="match status" value="2"/>
</dbReference>
<evidence type="ECO:0000256" key="3">
    <source>
        <dbReference type="ARBA" id="ARBA00022741"/>
    </source>
</evidence>
<dbReference type="EMBL" id="JH992986">
    <property type="protein sequence ID" value="EKX48301.1"/>
    <property type="molecule type" value="Genomic_DNA"/>
</dbReference>
<keyword evidence="12" id="KW-1185">Reference proteome</keyword>
<dbReference type="GO" id="GO:0003676">
    <property type="term" value="F:nucleic acid binding"/>
    <property type="evidence" value="ECO:0007669"/>
    <property type="project" value="InterPro"/>
</dbReference>
<dbReference type="GO" id="GO:0005524">
    <property type="term" value="F:ATP binding"/>
    <property type="evidence" value="ECO:0007669"/>
    <property type="project" value="UniProtKB-KW"/>
</dbReference>
<reference evidence="11" key="3">
    <citation type="submission" date="2015-06" db="UniProtKB">
        <authorList>
            <consortium name="EnsemblProtists"/>
        </authorList>
    </citation>
    <scope>IDENTIFICATION</scope>
</reference>
<dbReference type="EnsemblProtists" id="EKX48301">
    <property type="protein sequence ID" value="EKX48301"/>
    <property type="gene ID" value="GUITHDRAFT_54608"/>
</dbReference>
<protein>
    <submittedName>
        <fullName evidence="10 11">Uncharacterized protein</fullName>
    </submittedName>
</protein>
<dbReference type="SMART" id="SM00490">
    <property type="entry name" value="HELICc"/>
    <property type="match status" value="1"/>
</dbReference>
<dbReference type="SUPFAM" id="SSF52540">
    <property type="entry name" value="P-loop containing nucleoside triphosphate hydrolases"/>
    <property type="match status" value="1"/>
</dbReference>
<name>L1JIJ9_GUITC</name>
<dbReference type="GO" id="GO:0016787">
    <property type="term" value="F:hydrolase activity"/>
    <property type="evidence" value="ECO:0007669"/>
    <property type="project" value="UniProtKB-KW"/>
</dbReference>
<dbReference type="PROSITE" id="PS51194">
    <property type="entry name" value="HELICASE_CTER"/>
    <property type="match status" value="1"/>
</dbReference>
<keyword evidence="5" id="KW-0347">Helicase</keyword>